<dbReference type="Proteomes" id="UP001234178">
    <property type="component" value="Unassembled WGS sequence"/>
</dbReference>
<proteinExistence type="predicted"/>
<sequence>MSEKVLCTGRESDGTCTTAAIICCDWGVCLVHQTISKQTVGKRNLFFHVKKYASFEGKELRETWMAVSEIQFWNARSCWGTSQFNIKHLCLNSHTWMAVFIDDECQEREGAKKEDIGHPSGRTTLPSLCCFSQDAELAGVDELHDRPCRWTEFQPHHV</sequence>
<protein>
    <submittedName>
        <fullName evidence="1">Uncharacterized protein</fullName>
    </submittedName>
</protein>
<dbReference type="EMBL" id="JAOYFB010000039">
    <property type="protein sequence ID" value="KAK4029879.1"/>
    <property type="molecule type" value="Genomic_DNA"/>
</dbReference>
<comment type="caution">
    <text evidence="1">The sequence shown here is derived from an EMBL/GenBank/DDBJ whole genome shotgun (WGS) entry which is preliminary data.</text>
</comment>
<gene>
    <name evidence="1" type="ORF">OUZ56_022837</name>
</gene>
<evidence type="ECO:0000313" key="2">
    <source>
        <dbReference type="Proteomes" id="UP001234178"/>
    </source>
</evidence>
<keyword evidence="2" id="KW-1185">Reference proteome</keyword>
<name>A0ABR0AXW6_9CRUS</name>
<organism evidence="1 2">
    <name type="scientific">Daphnia magna</name>
    <dbReference type="NCBI Taxonomy" id="35525"/>
    <lineage>
        <taxon>Eukaryota</taxon>
        <taxon>Metazoa</taxon>
        <taxon>Ecdysozoa</taxon>
        <taxon>Arthropoda</taxon>
        <taxon>Crustacea</taxon>
        <taxon>Branchiopoda</taxon>
        <taxon>Diplostraca</taxon>
        <taxon>Cladocera</taxon>
        <taxon>Anomopoda</taxon>
        <taxon>Daphniidae</taxon>
        <taxon>Daphnia</taxon>
    </lineage>
</organism>
<evidence type="ECO:0000313" key="1">
    <source>
        <dbReference type="EMBL" id="KAK4029879.1"/>
    </source>
</evidence>
<accession>A0ABR0AXW6</accession>
<reference evidence="1 2" key="1">
    <citation type="journal article" date="2023" name="Nucleic Acids Res.">
        <title>The hologenome of Daphnia magna reveals possible DNA methylation and microbiome-mediated evolution of the host genome.</title>
        <authorList>
            <person name="Chaturvedi A."/>
            <person name="Li X."/>
            <person name="Dhandapani V."/>
            <person name="Marshall H."/>
            <person name="Kissane S."/>
            <person name="Cuenca-Cambronero M."/>
            <person name="Asole G."/>
            <person name="Calvet F."/>
            <person name="Ruiz-Romero M."/>
            <person name="Marangio P."/>
            <person name="Guigo R."/>
            <person name="Rago D."/>
            <person name="Mirbahai L."/>
            <person name="Eastwood N."/>
            <person name="Colbourne J.K."/>
            <person name="Zhou J."/>
            <person name="Mallon E."/>
            <person name="Orsini L."/>
        </authorList>
    </citation>
    <scope>NUCLEOTIDE SEQUENCE [LARGE SCALE GENOMIC DNA]</scope>
    <source>
        <strain evidence="1">LRV0_1</strain>
    </source>
</reference>